<dbReference type="RefSeq" id="WP_210037989.1">
    <property type="nucleotide sequence ID" value="NZ_JBHLVU010000022.1"/>
</dbReference>
<name>A0ABS7C9Y6_9BACL</name>
<dbReference type="InterPro" id="IPR001296">
    <property type="entry name" value="Glyco_trans_1"/>
</dbReference>
<proteinExistence type="predicted"/>
<accession>A0ABS7C9Y6</accession>
<comment type="caution">
    <text evidence="2">The sequence shown here is derived from an EMBL/GenBank/DDBJ whole genome shotgun (WGS) entry which is preliminary data.</text>
</comment>
<protein>
    <submittedName>
        <fullName evidence="2">Glycosyltransferase</fullName>
    </submittedName>
</protein>
<dbReference type="CDD" id="cd03811">
    <property type="entry name" value="GT4_GT28_WabH-like"/>
    <property type="match status" value="1"/>
</dbReference>
<dbReference type="PANTHER" id="PTHR12526">
    <property type="entry name" value="GLYCOSYLTRANSFERASE"/>
    <property type="match status" value="1"/>
</dbReference>
<reference evidence="2 3" key="1">
    <citation type="submission" date="2021-07" db="EMBL/GenBank/DDBJ databases">
        <title>Paenibacillus radiodurans sp. nov., isolated from the southeastern edge of Tengger Desert.</title>
        <authorList>
            <person name="Zhang G."/>
        </authorList>
    </citation>
    <scope>NUCLEOTIDE SEQUENCE [LARGE SCALE GENOMIC DNA]</scope>
    <source>
        <strain evidence="2 3">CCM 7311</strain>
    </source>
</reference>
<dbReference type="EMBL" id="JAHZIK010000949">
    <property type="protein sequence ID" value="MBW7457744.1"/>
    <property type="molecule type" value="Genomic_DNA"/>
</dbReference>
<evidence type="ECO:0000259" key="1">
    <source>
        <dbReference type="Pfam" id="PF00534"/>
    </source>
</evidence>
<feature type="domain" description="Glycosyl transferase family 1" evidence="1">
    <location>
        <begin position="220"/>
        <end position="376"/>
    </location>
</feature>
<dbReference type="Proteomes" id="UP001519887">
    <property type="component" value="Unassembled WGS sequence"/>
</dbReference>
<dbReference type="Pfam" id="PF00534">
    <property type="entry name" value="Glycos_transf_1"/>
    <property type="match status" value="1"/>
</dbReference>
<dbReference type="SUPFAM" id="SSF53756">
    <property type="entry name" value="UDP-Glycosyltransferase/glycogen phosphorylase"/>
    <property type="match status" value="1"/>
</dbReference>
<organism evidence="2 3">
    <name type="scientific">Paenibacillus sepulcri</name>
    <dbReference type="NCBI Taxonomy" id="359917"/>
    <lineage>
        <taxon>Bacteria</taxon>
        <taxon>Bacillati</taxon>
        <taxon>Bacillota</taxon>
        <taxon>Bacilli</taxon>
        <taxon>Bacillales</taxon>
        <taxon>Paenibacillaceae</taxon>
        <taxon>Paenibacillus</taxon>
    </lineage>
</organism>
<sequence>MKKKLLFVMNNLNCGGAEKSLISLLQAIDYSRCEVDLLLFKREGMFMDKVPEQVRVLAEPSGYTYFDMPVGKALAGTIRKGRIDIAWSRLRAGLVFRRESNRSRCEQRVWKYIGRSMTGLSKEYDAAIGYLEKSPVYYVIDKVKARTKIGFIHNDYDKLGMDPGIDLGYFKALDYIATVSEECVNILADRFPMYRDKIVLMHNIVSPAAVLSMAQDNAPTPGKGVTIVSVGRLNYQKGFELAVEACELLVKDGFDIRWYIVGEGEERGRLEQSIKERQLQDSVILTGLLENPYPYIKTCDIYVQTSFFEGRCLTVTEAKILHKPIVSTNFKVIYDQLTDGHNGLIVEQNAASVYQGVKKLINSETLRRHLTDNLRQETLGTEHEIHKLYQWIS</sequence>
<gene>
    <name evidence="2" type="ORF">K0U00_27255</name>
</gene>
<evidence type="ECO:0000313" key="3">
    <source>
        <dbReference type="Proteomes" id="UP001519887"/>
    </source>
</evidence>
<evidence type="ECO:0000313" key="2">
    <source>
        <dbReference type="EMBL" id="MBW7457744.1"/>
    </source>
</evidence>
<keyword evidence="3" id="KW-1185">Reference proteome</keyword>
<dbReference type="PANTHER" id="PTHR12526:SF630">
    <property type="entry name" value="GLYCOSYLTRANSFERASE"/>
    <property type="match status" value="1"/>
</dbReference>
<dbReference type="Gene3D" id="3.40.50.2000">
    <property type="entry name" value="Glycogen Phosphorylase B"/>
    <property type="match status" value="2"/>
</dbReference>